<sequence length="551" mass="60236">MNTNYLNTRESHERTDIGDGDLDEESTSSTVPAVPPPAPPAPAHLVDPLPLVIAYTPHIEQQFRRRQSLVAHWASRSGNRPLTGESAPLRYGRHDRDSWPLSTDLDSSESFPSSSRWPVTPPSSDQPATGYWDVPVASTRREPSSFHYRFSHPTVESVPSSSRWPVTPPSSDQPATGYWDAPVSSTRHKPSSFHYSPSPPPFSTPRPGFSHPTVESVPSSSRWPVTPATPGQLDTAYLYAPPAPPGGSSTYQRYDFSPVQQWMPPPPDHNYFRMPTLSFSEGNSYSAETLPPPVTYDHGHAGAPVVHGGPVEYTDDAAVKQSATTAEPRYEIATTDECSLTDHRRRQERPVWRRSKLVKGKVVCDTCGKYEIAYGRPRPDELQNRAAARRGRGAGRGRQRNVGRIAGAGEEDDSIGNGGQVYGGGSPGVPVPTNFVAADESRDGGMPSEEALESESEATDGDVDPWATIYIISTKFACLRTQRALNTRLWYCQDKWRQQFQAGIGGTGASMSGQLHLQRKLGLANSGLRSSASLAIGREKKVLPQQVSVVF</sequence>
<dbReference type="GO" id="GO:0006355">
    <property type="term" value="P:regulation of DNA-templated transcription"/>
    <property type="evidence" value="ECO:0007669"/>
    <property type="project" value="InterPro"/>
</dbReference>
<keyword evidence="1" id="KW-0863">Zinc-finger</keyword>
<keyword evidence="5" id="KW-1185">Reference proteome</keyword>
<name>A0AAD7FBK0_9AGAR</name>
<feature type="domain" description="GATA-type" evidence="3">
    <location>
        <begin position="350"/>
        <end position="390"/>
    </location>
</feature>
<feature type="compositionally biased region" description="Acidic residues" evidence="2">
    <location>
        <begin position="450"/>
        <end position="460"/>
    </location>
</feature>
<evidence type="ECO:0000313" key="4">
    <source>
        <dbReference type="EMBL" id="KAJ7614142.1"/>
    </source>
</evidence>
<organism evidence="4 5">
    <name type="scientific">Roridomyces roridus</name>
    <dbReference type="NCBI Taxonomy" id="1738132"/>
    <lineage>
        <taxon>Eukaryota</taxon>
        <taxon>Fungi</taxon>
        <taxon>Dikarya</taxon>
        <taxon>Basidiomycota</taxon>
        <taxon>Agaricomycotina</taxon>
        <taxon>Agaricomycetes</taxon>
        <taxon>Agaricomycetidae</taxon>
        <taxon>Agaricales</taxon>
        <taxon>Marasmiineae</taxon>
        <taxon>Mycenaceae</taxon>
        <taxon>Roridomyces</taxon>
    </lineage>
</organism>
<dbReference type="Proteomes" id="UP001221142">
    <property type="component" value="Unassembled WGS sequence"/>
</dbReference>
<feature type="region of interest" description="Disordered" evidence="2">
    <location>
        <begin position="77"/>
        <end position="131"/>
    </location>
</feature>
<protein>
    <recommendedName>
        <fullName evidence="3">GATA-type domain-containing protein</fullName>
    </recommendedName>
</protein>
<dbReference type="GO" id="GO:0043565">
    <property type="term" value="F:sequence-specific DNA binding"/>
    <property type="evidence" value="ECO:0007669"/>
    <property type="project" value="InterPro"/>
</dbReference>
<feature type="region of interest" description="Disordered" evidence="2">
    <location>
        <begin position="438"/>
        <end position="460"/>
    </location>
</feature>
<feature type="region of interest" description="Disordered" evidence="2">
    <location>
        <begin position="388"/>
        <end position="419"/>
    </location>
</feature>
<evidence type="ECO:0000256" key="1">
    <source>
        <dbReference type="PROSITE-ProRule" id="PRU00094"/>
    </source>
</evidence>
<feature type="compositionally biased region" description="Polar residues" evidence="2">
    <location>
        <begin position="157"/>
        <end position="174"/>
    </location>
</feature>
<evidence type="ECO:0000256" key="2">
    <source>
        <dbReference type="SAM" id="MobiDB-lite"/>
    </source>
</evidence>
<feature type="compositionally biased region" description="Low complexity" evidence="2">
    <location>
        <begin position="102"/>
        <end position="115"/>
    </location>
</feature>
<keyword evidence="1" id="KW-0862">Zinc</keyword>
<dbReference type="GO" id="GO:0008270">
    <property type="term" value="F:zinc ion binding"/>
    <property type="evidence" value="ECO:0007669"/>
    <property type="project" value="UniProtKB-KW"/>
</dbReference>
<evidence type="ECO:0000313" key="5">
    <source>
        <dbReference type="Proteomes" id="UP001221142"/>
    </source>
</evidence>
<reference evidence="4" key="1">
    <citation type="submission" date="2023-03" db="EMBL/GenBank/DDBJ databases">
        <title>Massive genome expansion in bonnet fungi (Mycena s.s.) driven by repeated elements and novel gene families across ecological guilds.</title>
        <authorList>
            <consortium name="Lawrence Berkeley National Laboratory"/>
            <person name="Harder C.B."/>
            <person name="Miyauchi S."/>
            <person name="Viragh M."/>
            <person name="Kuo A."/>
            <person name="Thoen E."/>
            <person name="Andreopoulos B."/>
            <person name="Lu D."/>
            <person name="Skrede I."/>
            <person name="Drula E."/>
            <person name="Henrissat B."/>
            <person name="Morin E."/>
            <person name="Kohler A."/>
            <person name="Barry K."/>
            <person name="LaButti K."/>
            <person name="Morin E."/>
            <person name="Salamov A."/>
            <person name="Lipzen A."/>
            <person name="Mereny Z."/>
            <person name="Hegedus B."/>
            <person name="Baldrian P."/>
            <person name="Stursova M."/>
            <person name="Weitz H."/>
            <person name="Taylor A."/>
            <person name="Grigoriev I.V."/>
            <person name="Nagy L.G."/>
            <person name="Martin F."/>
            <person name="Kauserud H."/>
        </authorList>
    </citation>
    <scope>NUCLEOTIDE SEQUENCE</scope>
    <source>
        <strain evidence="4">9284</strain>
    </source>
</reference>
<dbReference type="PROSITE" id="PS50114">
    <property type="entry name" value="GATA_ZN_FINGER_2"/>
    <property type="match status" value="1"/>
</dbReference>
<feature type="compositionally biased region" description="Pro residues" evidence="2">
    <location>
        <begin position="33"/>
        <end position="42"/>
    </location>
</feature>
<proteinExistence type="predicted"/>
<feature type="region of interest" description="Disordered" evidence="2">
    <location>
        <begin position="155"/>
        <end position="228"/>
    </location>
</feature>
<dbReference type="Gene3D" id="3.30.50.10">
    <property type="entry name" value="Erythroid Transcription Factor GATA-1, subunit A"/>
    <property type="match status" value="1"/>
</dbReference>
<feature type="region of interest" description="Disordered" evidence="2">
    <location>
        <begin position="1"/>
        <end position="42"/>
    </location>
</feature>
<evidence type="ECO:0000259" key="3">
    <source>
        <dbReference type="PROSITE" id="PS50114"/>
    </source>
</evidence>
<dbReference type="InterPro" id="IPR013088">
    <property type="entry name" value="Znf_NHR/GATA"/>
</dbReference>
<gene>
    <name evidence="4" type="ORF">FB45DRAFT_874283</name>
</gene>
<dbReference type="EMBL" id="JARKIF010000027">
    <property type="protein sequence ID" value="KAJ7614142.1"/>
    <property type="molecule type" value="Genomic_DNA"/>
</dbReference>
<dbReference type="InterPro" id="IPR000679">
    <property type="entry name" value="Znf_GATA"/>
</dbReference>
<accession>A0AAD7FBK0</accession>
<comment type="caution">
    <text evidence="4">The sequence shown here is derived from an EMBL/GenBank/DDBJ whole genome shotgun (WGS) entry which is preliminary data.</text>
</comment>
<feature type="compositionally biased region" description="Basic residues" evidence="2">
    <location>
        <begin position="388"/>
        <end position="401"/>
    </location>
</feature>
<keyword evidence="1" id="KW-0479">Metal-binding</keyword>
<dbReference type="AlphaFoldDB" id="A0AAD7FBK0"/>